<proteinExistence type="predicted"/>
<protein>
    <submittedName>
        <fullName evidence="1">Phosphatidylserine/phosphatidylglycerophosphate/ cardiolipin synthase family protein</fullName>
    </submittedName>
</protein>
<name>A0AC61MT26_9FIRM</name>
<dbReference type="Proteomes" id="UP000595814">
    <property type="component" value="Chromosome"/>
</dbReference>
<reference evidence="1 2" key="1">
    <citation type="journal article" date="2022" name="Int. J. Syst. Evol. Microbiol.">
        <title>Miniphocaeibacter halophilus sp. nov., an ammonium-tolerant acetate-producing bacterium isolated from a biogas system.</title>
        <authorList>
            <person name="Schnurer A."/>
            <person name="Singh A."/>
            <person name="Bi S."/>
            <person name="Qiao W."/>
            <person name="Westerholm M."/>
        </authorList>
    </citation>
    <scope>NUCLEOTIDE SEQUENCE [LARGE SCALE GENOMIC DNA]</scope>
    <source>
        <strain evidence="1 2">AMB_01</strain>
    </source>
</reference>
<evidence type="ECO:0000313" key="1">
    <source>
        <dbReference type="EMBL" id="QQK08657.1"/>
    </source>
</evidence>
<dbReference type="EMBL" id="CP066744">
    <property type="protein sequence ID" value="QQK08657.1"/>
    <property type="molecule type" value="Genomic_DNA"/>
</dbReference>
<gene>
    <name evidence="1" type="ORF">JFY71_03705</name>
</gene>
<evidence type="ECO:0000313" key="2">
    <source>
        <dbReference type="Proteomes" id="UP000595814"/>
    </source>
</evidence>
<accession>A0AC61MT26</accession>
<organism evidence="1 2">
    <name type="scientific">Miniphocaeibacter halophilus</name>
    <dbReference type="NCBI Taxonomy" id="2931922"/>
    <lineage>
        <taxon>Bacteria</taxon>
        <taxon>Bacillati</taxon>
        <taxon>Bacillota</taxon>
        <taxon>Tissierellia</taxon>
        <taxon>Tissierellales</taxon>
        <taxon>Peptoniphilaceae</taxon>
        <taxon>Miniphocaeibacter</taxon>
    </lineage>
</organism>
<keyword evidence="2" id="KW-1185">Reference proteome</keyword>
<sequence length="473" mass="54450">MSLNKLVHYLLIILFLIILYLIIGSIIPCFFTKEVSAENKEAFSKTKFTNSEVGPDRATIIETPTDALNIRMEMVRNAKKSLYITTYKIKDSLSTRAFLDEIMQAANRGVNVKLLLDGKSYFYGINAKNFLNVLNDHPNIECRVYNPVNPLKPWNLQLLLHDKIIIADNEFLLLGGRNIDERHFAPKEFEGPITHDREIFIWHYNKDIKEEETAVKQVENYFDSLWSFEHTSLIKDSGKDKHLSLLENSFETFKKSNSKFFEKTLDDFLNRTVETNKITLIYNPIDVTKKEPHVAYQLRELALKAKKSVILQTPYATGNKDLLSVMKEVSNNVPLVMQTNSPASTPNIAAFSNYYGHRKKFIETGASIYEYQSKDSIHGKSIVIDDNLAIVGSCNMDDRSFYLDTETMLVVDSKPLASELTNHIDNLKNNSLKLDNNNEYEVSNTVNLEEVPKYKKLLIWTVFIVMRPFQFLI</sequence>